<sequence>MKKWVKLAITSAAVLAFAAGCGNKAATDESGSASTDASKEEVTVKLGIIGADTDVWDDVKDRLQEEGINLEYVKFTEYSQPNSALASGDIDLNSFQHQYFLDNFNEEHGTDLVSIGNTVNAPLGIYSEKIKDISEIKDGDKVAIPNDVTNGGRALLLLQTAGLIKVDEAAKQAPTVSDITDNPKNLEIVELEASQTARALQDVTVSVINSGMAVDAGFVPKEDAIYLEPVDDTSRPYVNIIAARKEDEDNEVYKKVVAAYQTEETAKVIEETSKGSSIPAWETFGKK</sequence>
<evidence type="ECO:0000256" key="1">
    <source>
        <dbReference type="ARBA" id="ARBA00004635"/>
    </source>
</evidence>
<feature type="signal peptide" evidence="7">
    <location>
        <begin position="1"/>
        <end position="18"/>
    </location>
</feature>
<protein>
    <recommendedName>
        <fullName evidence="6">Lipoprotein</fullName>
    </recommendedName>
</protein>
<dbReference type="RefSeq" id="WP_161901045.1">
    <property type="nucleotide sequence ID" value="NZ_MAEL01000010.1"/>
</dbReference>
<dbReference type="PIRSF" id="PIRSF002854">
    <property type="entry name" value="MetQ"/>
    <property type="match status" value="1"/>
</dbReference>
<evidence type="ECO:0000313" key="8">
    <source>
        <dbReference type="EMBL" id="KAF1305728.1"/>
    </source>
</evidence>
<keyword evidence="2 7" id="KW-0732">Signal</keyword>
<dbReference type="Pfam" id="PF03180">
    <property type="entry name" value="Lipoprotein_9"/>
    <property type="match status" value="1"/>
</dbReference>
<gene>
    <name evidence="8" type="ORF">BAU17_00315</name>
</gene>
<evidence type="ECO:0000256" key="5">
    <source>
        <dbReference type="ARBA" id="ARBA00023288"/>
    </source>
</evidence>
<keyword evidence="3" id="KW-0472">Membrane</keyword>
<evidence type="ECO:0000256" key="6">
    <source>
        <dbReference type="PIRNR" id="PIRNR002854"/>
    </source>
</evidence>
<dbReference type="PROSITE" id="PS51257">
    <property type="entry name" value="PROKAR_LIPOPROTEIN"/>
    <property type="match status" value="1"/>
</dbReference>
<keyword evidence="9" id="KW-1185">Reference proteome</keyword>
<dbReference type="CDD" id="cd13596">
    <property type="entry name" value="PBP2_lipoprotein_GmpC"/>
    <property type="match status" value="1"/>
</dbReference>
<dbReference type="Proteomes" id="UP000782705">
    <property type="component" value="Unassembled WGS sequence"/>
</dbReference>
<name>A0ABQ6Z2B7_9ENTE</name>
<dbReference type="InterPro" id="IPR004872">
    <property type="entry name" value="Lipoprotein_NlpA"/>
</dbReference>
<dbReference type="PANTHER" id="PTHR30429">
    <property type="entry name" value="D-METHIONINE-BINDING LIPOPROTEIN METQ"/>
    <property type="match status" value="1"/>
</dbReference>
<dbReference type="EMBL" id="MAEL01000010">
    <property type="protein sequence ID" value="KAF1305728.1"/>
    <property type="molecule type" value="Genomic_DNA"/>
</dbReference>
<evidence type="ECO:0000256" key="3">
    <source>
        <dbReference type="ARBA" id="ARBA00023136"/>
    </source>
</evidence>
<feature type="chain" id="PRO_5046969174" description="Lipoprotein" evidence="7">
    <location>
        <begin position="19"/>
        <end position="287"/>
    </location>
</feature>
<comment type="caution">
    <text evidence="8">The sequence shown here is derived from an EMBL/GenBank/DDBJ whole genome shotgun (WGS) entry which is preliminary data.</text>
</comment>
<organism evidence="8 9">
    <name type="scientific">Candidatus Enterococcus willemsii</name>
    <dbReference type="NCBI Taxonomy" id="1857215"/>
    <lineage>
        <taxon>Bacteria</taxon>
        <taxon>Bacillati</taxon>
        <taxon>Bacillota</taxon>
        <taxon>Bacilli</taxon>
        <taxon>Lactobacillales</taxon>
        <taxon>Enterococcaceae</taxon>
        <taxon>Enterococcus</taxon>
    </lineage>
</organism>
<evidence type="ECO:0000256" key="4">
    <source>
        <dbReference type="ARBA" id="ARBA00023139"/>
    </source>
</evidence>
<evidence type="ECO:0000256" key="2">
    <source>
        <dbReference type="ARBA" id="ARBA00022729"/>
    </source>
</evidence>
<dbReference type="PANTHER" id="PTHR30429:SF3">
    <property type="entry name" value="LIPOPROTEIN"/>
    <property type="match status" value="1"/>
</dbReference>
<accession>A0ABQ6Z2B7</accession>
<dbReference type="SUPFAM" id="SSF53850">
    <property type="entry name" value="Periplasmic binding protein-like II"/>
    <property type="match status" value="1"/>
</dbReference>
<comment type="similarity">
    <text evidence="6">Belongs to the nlpA lipoprotein family.</text>
</comment>
<dbReference type="Gene3D" id="3.40.190.10">
    <property type="entry name" value="Periplasmic binding protein-like II"/>
    <property type="match status" value="2"/>
</dbReference>
<keyword evidence="4" id="KW-0564">Palmitate</keyword>
<proteinExistence type="inferred from homology"/>
<comment type="subcellular location">
    <subcellularLocation>
        <location evidence="1">Membrane</location>
        <topology evidence="1">Lipid-anchor</topology>
    </subcellularLocation>
</comment>
<reference evidence="8 9" key="1">
    <citation type="submission" date="2016-06" db="EMBL/GenBank/DDBJ databases">
        <title>Four novel species of enterococci isolated from chicken manure.</title>
        <authorList>
            <person name="Van Tyne D."/>
        </authorList>
    </citation>
    <scope>NUCLEOTIDE SEQUENCE [LARGE SCALE GENOMIC DNA]</scope>
    <source>
        <strain evidence="8 9">CU12B</strain>
    </source>
</reference>
<evidence type="ECO:0000313" key="9">
    <source>
        <dbReference type="Proteomes" id="UP000782705"/>
    </source>
</evidence>
<evidence type="ECO:0000256" key="7">
    <source>
        <dbReference type="SAM" id="SignalP"/>
    </source>
</evidence>
<keyword evidence="5 6" id="KW-0449">Lipoprotein</keyword>